<evidence type="ECO:0000313" key="1">
    <source>
        <dbReference type="EMBL" id="KAI5078294.1"/>
    </source>
</evidence>
<dbReference type="AlphaFoldDB" id="A0A9D4ZJY6"/>
<sequence>MWPKADAWIIIVDISPRSPTYYAMNLHFYAHSANERVRQTDYRRDRLIFWKLHFGLIFVFPEVFRAPQAC</sequence>
<keyword evidence="2" id="KW-1185">Reference proteome</keyword>
<organism evidence="1 2">
    <name type="scientific">Adiantum capillus-veneris</name>
    <name type="common">Maidenhair fern</name>
    <dbReference type="NCBI Taxonomy" id="13818"/>
    <lineage>
        <taxon>Eukaryota</taxon>
        <taxon>Viridiplantae</taxon>
        <taxon>Streptophyta</taxon>
        <taxon>Embryophyta</taxon>
        <taxon>Tracheophyta</taxon>
        <taxon>Polypodiopsida</taxon>
        <taxon>Polypodiidae</taxon>
        <taxon>Polypodiales</taxon>
        <taxon>Pteridineae</taxon>
        <taxon>Pteridaceae</taxon>
        <taxon>Vittarioideae</taxon>
        <taxon>Adiantum</taxon>
    </lineage>
</organism>
<proteinExistence type="predicted"/>
<gene>
    <name evidence="1" type="ORF">GOP47_0005965</name>
</gene>
<accession>A0A9D4ZJY6</accession>
<reference evidence="1" key="1">
    <citation type="submission" date="2021-01" db="EMBL/GenBank/DDBJ databases">
        <title>Adiantum capillus-veneris genome.</title>
        <authorList>
            <person name="Fang Y."/>
            <person name="Liao Q."/>
        </authorList>
    </citation>
    <scope>NUCLEOTIDE SEQUENCE</scope>
    <source>
        <strain evidence="1">H3</strain>
        <tissue evidence="1">Leaf</tissue>
    </source>
</reference>
<dbReference type="EMBL" id="JABFUD020000006">
    <property type="protein sequence ID" value="KAI5078294.1"/>
    <property type="molecule type" value="Genomic_DNA"/>
</dbReference>
<evidence type="ECO:0000313" key="2">
    <source>
        <dbReference type="Proteomes" id="UP000886520"/>
    </source>
</evidence>
<dbReference type="Proteomes" id="UP000886520">
    <property type="component" value="Chromosome 6"/>
</dbReference>
<protein>
    <submittedName>
        <fullName evidence="1">Uncharacterized protein</fullName>
    </submittedName>
</protein>
<name>A0A9D4ZJY6_ADICA</name>
<comment type="caution">
    <text evidence="1">The sequence shown here is derived from an EMBL/GenBank/DDBJ whole genome shotgun (WGS) entry which is preliminary data.</text>
</comment>